<evidence type="ECO:0000256" key="1">
    <source>
        <dbReference type="ARBA" id="ARBA00004367"/>
    </source>
</evidence>
<organism evidence="10 11">
    <name type="scientific">Metschnikowia bicuspidata</name>
    <dbReference type="NCBI Taxonomy" id="27322"/>
    <lineage>
        <taxon>Eukaryota</taxon>
        <taxon>Fungi</taxon>
        <taxon>Dikarya</taxon>
        <taxon>Ascomycota</taxon>
        <taxon>Saccharomycotina</taxon>
        <taxon>Pichiomycetes</taxon>
        <taxon>Metschnikowiaceae</taxon>
        <taxon>Metschnikowia</taxon>
    </lineage>
</organism>
<reference evidence="10" key="2">
    <citation type="submission" date="2018-08" db="EMBL/GenBank/DDBJ databases">
        <title>Leveraging single-cell genomics to expand the Fungal Tree of Life.</title>
        <authorList>
            <consortium name="DOE Joint Genome Institute"/>
            <person name="Ahrendt S.R."/>
            <person name="Quandt C.A."/>
            <person name="Ciobanu D."/>
            <person name="Clum A."/>
            <person name="Salamov A."/>
            <person name="Andreopoulos B."/>
            <person name="Cheng J.-F."/>
            <person name="Woyke T."/>
            <person name="Pelin A."/>
            <person name="Henrissat B."/>
            <person name="Reynolds N."/>
            <person name="Benny G.L."/>
            <person name="Smith M.E."/>
            <person name="James T.Y."/>
            <person name="Grigoriev I.V."/>
        </authorList>
    </citation>
    <scope>NUCLEOTIDE SEQUENCE</scope>
    <source>
        <strain evidence="10">Baker2002</strain>
    </source>
</reference>
<dbReference type="InterPro" id="IPR009011">
    <property type="entry name" value="Man6P_isomerase_rcpt-bd_dom_sf"/>
</dbReference>
<dbReference type="InterPro" id="IPR044865">
    <property type="entry name" value="MRH_dom"/>
</dbReference>
<accession>A0A4P9ZGH6</accession>
<evidence type="ECO:0000256" key="4">
    <source>
        <dbReference type="ARBA" id="ARBA00022734"/>
    </source>
</evidence>
<dbReference type="GO" id="GO:0005788">
    <property type="term" value="C:endoplasmic reticulum lumen"/>
    <property type="evidence" value="ECO:0007669"/>
    <property type="project" value="UniProtKB-UniRule"/>
</dbReference>
<dbReference type="Gene3D" id="2.70.130.10">
    <property type="entry name" value="Mannose-6-phosphate receptor binding domain"/>
    <property type="match status" value="1"/>
</dbReference>
<dbReference type="EMBL" id="ML004446">
    <property type="protein sequence ID" value="RKP31130.1"/>
    <property type="molecule type" value="Genomic_DNA"/>
</dbReference>
<dbReference type="GO" id="GO:0030970">
    <property type="term" value="P:retrograde protein transport, ER to cytosol"/>
    <property type="evidence" value="ECO:0007669"/>
    <property type="project" value="TreeGrafter"/>
</dbReference>
<comment type="subcellular location">
    <subcellularLocation>
        <location evidence="1 7">Endoplasmic reticulum membrane</location>
        <topology evidence="1 7">Peripheral membrane protein</topology>
        <orientation evidence="1 7">Lumenal side</orientation>
    </subcellularLocation>
</comment>
<dbReference type="AlphaFoldDB" id="A0A4P9ZGH6"/>
<keyword evidence="5 7" id="KW-0256">Endoplasmic reticulum</keyword>
<keyword evidence="3" id="KW-0732">Signal</keyword>
<evidence type="ECO:0000256" key="7">
    <source>
        <dbReference type="RuleBase" id="RU369099"/>
    </source>
</evidence>
<protein>
    <recommendedName>
        <fullName evidence="7">Endoplasmic reticulum lectin</fullName>
    </recommendedName>
    <alternativeName>
        <fullName evidence="7">Protein OS-9 homolog</fullName>
    </alternativeName>
</protein>
<reference evidence="11" key="1">
    <citation type="journal article" date="2018" name="Nat. Microbiol.">
        <title>Leveraging single-cell genomics to expand the fungal tree of life.</title>
        <authorList>
            <person name="Ahrendt S.R."/>
            <person name="Quandt C.A."/>
            <person name="Ciobanu D."/>
            <person name="Clum A."/>
            <person name="Salamov A."/>
            <person name="Andreopoulos B."/>
            <person name="Cheng J.F."/>
            <person name="Woyke T."/>
            <person name="Pelin A."/>
            <person name="Henrissat B."/>
            <person name="Reynolds N.K."/>
            <person name="Benny G.L."/>
            <person name="Smith M.E."/>
            <person name="James T.Y."/>
            <person name="Grigoriev I.V."/>
        </authorList>
    </citation>
    <scope>NUCLEOTIDE SEQUENCE [LARGE SCALE GENOMIC DNA]</scope>
    <source>
        <strain evidence="11">Baker2002</strain>
    </source>
</reference>
<dbReference type="Pfam" id="PF07915">
    <property type="entry name" value="PRKCSH"/>
    <property type="match status" value="1"/>
</dbReference>
<evidence type="ECO:0000256" key="3">
    <source>
        <dbReference type="ARBA" id="ARBA00022729"/>
    </source>
</evidence>
<keyword evidence="6" id="KW-1015">Disulfide bond</keyword>
<dbReference type="OrthoDB" id="448954at2759"/>
<proteinExistence type="inferred from homology"/>
<dbReference type="Proteomes" id="UP000268321">
    <property type="component" value="Unassembled WGS sequence"/>
</dbReference>
<dbReference type="GO" id="GO:0030968">
    <property type="term" value="P:endoplasmic reticulum unfolded protein response"/>
    <property type="evidence" value="ECO:0007669"/>
    <property type="project" value="UniProtKB-UniRule"/>
</dbReference>
<evidence type="ECO:0000256" key="5">
    <source>
        <dbReference type="ARBA" id="ARBA00022824"/>
    </source>
</evidence>
<evidence type="ECO:0000256" key="6">
    <source>
        <dbReference type="ARBA" id="ARBA00023157"/>
    </source>
</evidence>
<sequence>PFNINLYESHHPEQLADSLIARPPKNRSYERLFVARKHQNGLDEYICEYAPFKYQLPEERLAKQESDFEILNKATQLIHLSFSRDSCVWAYELRGRYWTYAYCFGDKVIQYHEGAAYSERPKKHLPARPETVFILGRFTKASLNRLEFKNQASESQFAAYVEQAPRSYRLVDEKLSPFSHHSSQRVVLQIVEDGTLCDMTWQPRTIEMMYLCSEVGGTVPEIMRVEEIKTCYYKMVLHVPALCTYELFIPNRQAKDALVNVVCQKIDTTGVHVDRKGAFDDFIPVTVVRDDEDFPVRADNRVDVSLHRFYELSWGFYVAYSNTKYNSTSAYFKHRAVILFNGEFTDLADLNYQFGNAMYRAIGSTFKAYTPTNRGVELLDFRHMFVLWFEIYDTAGEFIGLSRIENAGNGTTHMLNLQMVDPVDLMGTDGDDPLFVRFARPEFQAPLNKWNFE</sequence>
<dbReference type="InterPro" id="IPR045149">
    <property type="entry name" value="OS-9-like"/>
</dbReference>
<evidence type="ECO:0000259" key="8">
    <source>
        <dbReference type="PROSITE" id="PS51914"/>
    </source>
</evidence>
<dbReference type="EMBL" id="ML004902">
    <property type="protein sequence ID" value="RKP28383.1"/>
    <property type="molecule type" value="Genomic_DNA"/>
</dbReference>
<comment type="similarity">
    <text evidence="2 7">Belongs to the OS-9 family.</text>
</comment>
<dbReference type="PROSITE" id="PS51914">
    <property type="entry name" value="MRH"/>
    <property type="match status" value="1"/>
</dbReference>
<keyword evidence="11" id="KW-1185">Reference proteome</keyword>
<comment type="function">
    <text evidence="7">Lectin involved in the quality control of the secretory pathway. As a member of the endoplasmic reticulum-associated degradation lumenal (ERAD-L) surveillance system, targets misfolded endoplasmic reticulum lumenal glycoproteins for degradation.</text>
</comment>
<evidence type="ECO:0000313" key="11">
    <source>
        <dbReference type="Proteomes" id="UP000268321"/>
    </source>
</evidence>
<dbReference type="GO" id="GO:0005789">
    <property type="term" value="C:endoplasmic reticulum membrane"/>
    <property type="evidence" value="ECO:0007669"/>
    <property type="project" value="UniProtKB-SubCell"/>
</dbReference>
<dbReference type="InterPro" id="IPR012913">
    <property type="entry name" value="OS9-like_dom"/>
</dbReference>
<keyword evidence="4 7" id="KW-0430">Lectin</keyword>
<evidence type="ECO:0000313" key="10">
    <source>
        <dbReference type="EMBL" id="RKP31130.1"/>
    </source>
</evidence>
<evidence type="ECO:0000313" key="9">
    <source>
        <dbReference type="EMBL" id="RKP28383.1"/>
    </source>
</evidence>
<gene>
    <name evidence="10" type="ORF">METBISCDRAFT_3275</name>
    <name evidence="9" type="ORF">METBISCDRAFT_9429</name>
</gene>
<dbReference type="PANTHER" id="PTHR15414:SF0">
    <property type="entry name" value="ENDOPLASMIC RETICULUM LECTIN 1"/>
    <property type="match status" value="1"/>
</dbReference>
<feature type="non-terminal residue" evidence="10">
    <location>
        <position position="453"/>
    </location>
</feature>
<evidence type="ECO:0000256" key="2">
    <source>
        <dbReference type="ARBA" id="ARBA00009918"/>
    </source>
</evidence>
<dbReference type="PANTHER" id="PTHR15414">
    <property type="entry name" value="OS-9-RELATED"/>
    <property type="match status" value="1"/>
</dbReference>
<dbReference type="GO" id="GO:0030246">
    <property type="term" value="F:carbohydrate binding"/>
    <property type="evidence" value="ECO:0007669"/>
    <property type="project" value="UniProtKB-UniRule"/>
</dbReference>
<feature type="non-terminal residue" evidence="10">
    <location>
        <position position="1"/>
    </location>
</feature>
<keyword evidence="7" id="KW-0472">Membrane</keyword>
<feature type="domain" description="MRH" evidence="8">
    <location>
        <begin position="68"/>
        <end position="245"/>
    </location>
</feature>
<name>A0A4P9ZGH6_9ASCO</name>